<organism evidence="2">
    <name type="scientific">Rhipicephalus zambeziensis</name>
    <dbReference type="NCBI Taxonomy" id="60191"/>
    <lineage>
        <taxon>Eukaryota</taxon>
        <taxon>Metazoa</taxon>
        <taxon>Ecdysozoa</taxon>
        <taxon>Arthropoda</taxon>
        <taxon>Chelicerata</taxon>
        <taxon>Arachnida</taxon>
        <taxon>Acari</taxon>
        <taxon>Parasitiformes</taxon>
        <taxon>Ixodida</taxon>
        <taxon>Ixodoidea</taxon>
        <taxon>Ixodidae</taxon>
        <taxon>Rhipicephalinae</taxon>
        <taxon>Rhipicephalus</taxon>
        <taxon>Rhipicephalus</taxon>
    </lineage>
</organism>
<keyword evidence="1" id="KW-0812">Transmembrane</keyword>
<reference evidence="2" key="1">
    <citation type="journal article" date="2017" name="Parasit. Vectors">
        <title>Sialotranscriptomics of Rhipicephalus zambeziensis reveals intricate expression profiles of secretory proteins and suggests tight temporal transcriptional regulation during blood-feeding.</title>
        <authorList>
            <person name="de Castro M.H."/>
            <person name="de Klerk D."/>
            <person name="Pienaar R."/>
            <person name="Rees D.J.G."/>
            <person name="Mans B.J."/>
        </authorList>
    </citation>
    <scope>NUCLEOTIDE SEQUENCE</scope>
    <source>
        <tissue evidence="2">Salivary glands</tissue>
    </source>
</reference>
<feature type="transmembrane region" description="Helical" evidence="1">
    <location>
        <begin position="18"/>
        <end position="38"/>
    </location>
</feature>
<sequence length="187" mass="21520">MKAITVPVVFLGTYSETMAFITVAFVFSFVVSSFGTLAQPPPTLEQLKEALNTDDNVWMKKRSYNKEGHTCVYSKKVFLEGTNYTFDQSYKLNEKQEGPNHLYATLSTKELPVMTVSQQPGSATGQEYTLNYWDKREKCAILTLQMQGKQCELYAWDSTVRTDLQNCEDKYKKICSHRYFTVYNNNC</sequence>
<keyword evidence="1" id="KW-1133">Transmembrane helix</keyword>
<name>A0A224YM42_9ACAR</name>
<accession>A0A224YM42</accession>
<dbReference type="Gene3D" id="2.40.128.20">
    <property type="match status" value="1"/>
</dbReference>
<dbReference type="AlphaFoldDB" id="A0A224YM42"/>
<keyword evidence="1" id="KW-0472">Membrane</keyword>
<dbReference type="InterPro" id="IPR012674">
    <property type="entry name" value="Calycin"/>
</dbReference>
<dbReference type="EMBL" id="GFPF01004167">
    <property type="protein sequence ID" value="MAA15313.1"/>
    <property type="molecule type" value="Transcribed_RNA"/>
</dbReference>
<protein>
    <submittedName>
        <fullName evidence="2">Lipocalin</fullName>
    </submittedName>
</protein>
<dbReference type="SUPFAM" id="SSF50814">
    <property type="entry name" value="Lipocalins"/>
    <property type="match status" value="1"/>
</dbReference>
<evidence type="ECO:0000313" key="2">
    <source>
        <dbReference type="EMBL" id="MAA15313.1"/>
    </source>
</evidence>
<proteinExistence type="predicted"/>
<evidence type="ECO:0000256" key="1">
    <source>
        <dbReference type="SAM" id="Phobius"/>
    </source>
</evidence>